<reference evidence="1" key="1">
    <citation type="submission" date="2022-08" db="EMBL/GenBank/DDBJ databases">
        <authorList>
            <person name="Kim S.-J."/>
        </authorList>
    </citation>
    <scope>NUCLEOTIDE SEQUENCE</scope>
    <source>
        <strain evidence="1">KJ</strain>
    </source>
</reference>
<dbReference type="EMBL" id="JANSLM010000021">
    <property type="protein sequence ID" value="MDT8843130.1"/>
    <property type="molecule type" value="Genomic_DNA"/>
</dbReference>
<gene>
    <name evidence="1" type="ORF">ParKJ_37475</name>
</gene>
<evidence type="ECO:0008006" key="3">
    <source>
        <dbReference type="Google" id="ProtNLM"/>
    </source>
</evidence>
<evidence type="ECO:0000313" key="1">
    <source>
        <dbReference type="EMBL" id="MDT8843130.1"/>
    </source>
</evidence>
<dbReference type="Proteomes" id="UP001246473">
    <property type="component" value="Unassembled WGS sequence"/>
</dbReference>
<protein>
    <recommendedName>
        <fullName evidence="3">Methyl-accepting chemotaxis protein</fullName>
    </recommendedName>
</protein>
<organism evidence="1 2">
    <name type="scientific">Paraburkholderia fungorum</name>
    <dbReference type="NCBI Taxonomy" id="134537"/>
    <lineage>
        <taxon>Bacteria</taxon>
        <taxon>Pseudomonadati</taxon>
        <taxon>Pseudomonadota</taxon>
        <taxon>Betaproteobacteria</taxon>
        <taxon>Burkholderiales</taxon>
        <taxon>Burkholderiaceae</taxon>
        <taxon>Paraburkholderia</taxon>
    </lineage>
</organism>
<dbReference type="RefSeq" id="WP_315697520.1">
    <property type="nucleotide sequence ID" value="NZ_JANSLM010000021.1"/>
</dbReference>
<evidence type="ECO:0000313" key="2">
    <source>
        <dbReference type="Proteomes" id="UP001246473"/>
    </source>
</evidence>
<name>A0AAP5QG87_9BURK</name>
<sequence length="105" mass="11927">MVLLALAIGYTVRANTRDEINDRMQQQVKLHADDVTAWVHEKQRITSAIQLAVQRPDLTDFLRTIKQAGGFDDAFMVFADNRLAFLGPVPEGYKGYEQGKRKFLS</sequence>
<accession>A0AAP5QG87</accession>
<proteinExistence type="predicted"/>
<comment type="caution">
    <text evidence="1">The sequence shown here is derived from an EMBL/GenBank/DDBJ whole genome shotgun (WGS) entry which is preliminary data.</text>
</comment>
<dbReference type="AlphaFoldDB" id="A0AAP5QG87"/>